<protein>
    <submittedName>
        <fullName evidence="1">Uncharacterized protein</fullName>
    </submittedName>
</protein>
<organism evidence="1 2">
    <name type="scientific">Weissella muntiaci</name>
    <dbReference type="NCBI Taxonomy" id="2508881"/>
    <lineage>
        <taxon>Bacteria</taxon>
        <taxon>Bacillati</taxon>
        <taxon>Bacillota</taxon>
        <taxon>Bacilli</taxon>
        <taxon>Lactobacillales</taxon>
        <taxon>Lactobacillaceae</taxon>
        <taxon>Weissella</taxon>
    </lineage>
</organism>
<proteinExistence type="predicted"/>
<accession>A0A6C2CC58</accession>
<keyword evidence="2" id="KW-1185">Reference proteome</keyword>
<evidence type="ECO:0000313" key="1">
    <source>
        <dbReference type="EMBL" id="TYC50983.1"/>
    </source>
</evidence>
<gene>
    <name evidence="1" type="ORF">ESZ50_00160</name>
</gene>
<reference evidence="1 2" key="1">
    <citation type="submission" date="2019-01" db="EMBL/GenBank/DDBJ databases">
        <title>Weissella sp. nov., a novel lactic acid bacterium isolated from animal feces.</title>
        <authorList>
            <person name="Wang L.-T."/>
        </authorList>
    </citation>
    <scope>NUCLEOTIDE SEQUENCE [LARGE SCALE GENOMIC DNA]</scope>
    <source>
        <strain evidence="1 2">8H-2</strain>
    </source>
</reference>
<evidence type="ECO:0000313" key="2">
    <source>
        <dbReference type="Proteomes" id="UP000371977"/>
    </source>
</evidence>
<dbReference type="RefSeq" id="WP_148621569.1">
    <property type="nucleotide sequence ID" value="NZ_SDGZ01000003.1"/>
</dbReference>
<sequence>MNNEVVIPRDGRVRQLLSIDNDQTRVTWQFSANLGWYVQVLGKYYQIIYDEYLNVTDLDLIC</sequence>
<dbReference type="EMBL" id="SDGZ01000003">
    <property type="protein sequence ID" value="TYC50983.1"/>
    <property type="molecule type" value="Genomic_DNA"/>
</dbReference>
<dbReference type="OrthoDB" id="2150491at2"/>
<name>A0A6C2CC58_9LACO</name>
<dbReference type="AlphaFoldDB" id="A0A6C2CC58"/>
<comment type="caution">
    <text evidence="1">The sequence shown here is derived from an EMBL/GenBank/DDBJ whole genome shotgun (WGS) entry which is preliminary data.</text>
</comment>
<dbReference type="Proteomes" id="UP000371977">
    <property type="component" value="Unassembled WGS sequence"/>
</dbReference>